<gene>
    <name evidence="1" type="ORF">Q4494_08435</name>
</gene>
<dbReference type="Proteomes" id="UP001169823">
    <property type="component" value="Unassembled WGS sequence"/>
</dbReference>
<reference evidence="1" key="1">
    <citation type="submission" date="2023-07" db="EMBL/GenBank/DDBJ databases">
        <title>Genome content predicts the carbon catabolic preferences of heterotrophic bacteria.</title>
        <authorList>
            <person name="Gralka M."/>
        </authorList>
    </citation>
    <scope>NUCLEOTIDE SEQUENCE</scope>
    <source>
        <strain evidence="1">I2M02</strain>
    </source>
</reference>
<evidence type="ECO:0000313" key="1">
    <source>
        <dbReference type="EMBL" id="MDO6457100.1"/>
    </source>
</evidence>
<proteinExistence type="predicted"/>
<organism evidence="1 2">
    <name type="scientific">Celeribacter halophilus</name>
    <dbReference type="NCBI Taxonomy" id="576117"/>
    <lineage>
        <taxon>Bacteria</taxon>
        <taxon>Pseudomonadati</taxon>
        <taxon>Pseudomonadota</taxon>
        <taxon>Alphaproteobacteria</taxon>
        <taxon>Rhodobacterales</taxon>
        <taxon>Roseobacteraceae</taxon>
        <taxon>Celeribacter</taxon>
    </lineage>
</organism>
<dbReference type="AlphaFoldDB" id="A0AAW7XST2"/>
<accession>A0AAW7XST2</accession>
<comment type="caution">
    <text evidence="1">The sequence shown here is derived from an EMBL/GenBank/DDBJ whole genome shotgun (WGS) entry which is preliminary data.</text>
</comment>
<evidence type="ECO:0008006" key="3">
    <source>
        <dbReference type="Google" id="ProtNLM"/>
    </source>
</evidence>
<sequence length="170" mass="18677">MTTEFAPDCPNCAALCCLALAFDAGDMFAHDKAAGVPCHRLTGTACSIHADLAQKGYKGCVAFDCLGAGQRVTALFTENWQQHPAMTGPMMEAFRKMRSVRELQQMLVAAETMPLPEHAASERQAWSDRLSAACDDLDRLEAFDPAPLRQWLKGLATYIRRDAAQQDAER</sequence>
<dbReference type="RefSeq" id="WP_303483105.1">
    <property type="nucleotide sequence ID" value="NZ_JAUOPJ010000006.1"/>
</dbReference>
<dbReference type="EMBL" id="JAUOPJ010000006">
    <property type="protein sequence ID" value="MDO6457100.1"/>
    <property type="molecule type" value="Genomic_DNA"/>
</dbReference>
<name>A0AAW7XST2_9RHOB</name>
<evidence type="ECO:0000313" key="2">
    <source>
        <dbReference type="Proteomes" id="UP001169823"/>
    </source>
</evidence>
<protein>
    <recommendedName>
        <fullName evidence="3">Pentapeptide repeat-containing protein</fullName>
    </recommendedName>
</protein>